<dbReference type="EMBL" id="GGEC01079434">
    <property type="protein sequence ID" value="MBX59918.1"/>
    <property type="molecule type" value="Transcribed_RNA"/>
</dbReference>
<sequence>MKLLFKKLLDTAHPFDKYKTLFMLRFMYLYAGIHIYV</sequence>
<organism evidence="1">
    <name type="scientific">Rhizophora mucronata</name>
    <name type="common">Asiatic mangrove</name>
    <dbReference type="NCBI Taxonomy" id="61149"/>
    <lineage>
        <taxon>Eukaryota</taxon>
        <taxon>Viridiplantae</taxon>
        <taxon>Streptophyta</taxon>
        <taxon>Embryophyta</taxon>
        <taxon>Tracheophyta</taxon>
        <taxon>Spermatophyta</taxon>
        <taxon>Magnoliopsida</taxon>
        <taxon>eudicotyledons</taxon>
        <taxon>Gunneridae</taxon>
        <taxon>Pentapetalae</taxon>
        <taxon>rosids</taxon>
        <taxon>fabids</taxon>
        <taxon>Malpighiales</taxon>
        <taxon>Rhizophoraceae</taxon>
        <taxon>Rhizophora</taxon>
    </lineage>
</organism>
<proteinExistence type="predicted"/>
<dbReference type="AlphaFoldDB" id="A0A2P2PYW8"/>
<protein>
    <submittedName>
        <fullName evidence="1">Uncharacterized protein</fullName>
    </submittedName>
</protein>
<evidence type="ECO:0000313" key="1">
    <source>
        <dbReference type="EMBL" id="MBX59918.1"/>
    </source>
</evidence>
<reference evidence="1" key="1">
    <citation type="submission" date="2018-02" db="EMBL/GenBank/DDBJ databases">
        <title>Rhizophora mucronata_Transcriptome.</title>
        <authorList>
            <person name="Meera S.P."/>
            <person name="Sreeshan A."/>
            <person name="Augustine A."/>
        </authorList>
    </citation>
    <scope>NUCLEOTIDE SEQUENCE</scope>
    <source>
        <tissue evidence="1">Leaf</tissue>
    </source>
</reference>
<name>A0A2P2PYW8_RHIMU</name>
<accession>A0A2P2PYW8</accession>